<protein>
    <recommendedName>
        <fullName evidence="2">D-aminoacyl-tRNA deacylase</fullName>
        <shortName evidence="2">DTD</shortName>
        <ecNumber evidence="2">3.1.1.96</ecNumber>
    </recommendedName>
    <alternativeName>
        <fullName evidence="2">Gly-tRNA(Ala) deacylase</fullName>
        <ecNumber evidence="2">3.1.1.-</ecNumber>
    </alternativeName>
</protein>
<accession>D2MLV6</accession>
<comment type="caution">
    <text evidence="3">The sequence shown here is derived from an EMBL/GenBank/DDBJ whole genome shotgun (WGS) entry which is preliminary data.</text>
</comment>
<comment type="function">
    <text evidence="2">An aminoacyl-tRNA editing enzyme that deacylates mischarged D-aminoacyl-tRNAs. Also deacylates mischarged glycyl-tRNA(Ala), protecting cells against glycine mischarging by AlaRS. Acts via tRNA-based rather than protein-based catalysis; rejects L-amino acids rather than detecting D-amino acids in the active site. By recycling D-aminoacyl-tRNA to D-amino acids and free tRNA molecules, this enzyme counteracts the toxicity associated with the formation of D-aminoacyl-tRNA entities in vivo and helps enforce protein L-homochirality.</text>
</comment>
<comment type="domain">
    <text evidence="2">A Gly-cisPro motif from one monomer fits into the active site of the other monomer to allow specific chiral rejection of L-amino acids.</text>
</comment>
<dbReference type="GO" id="GO:0000049">
    <property type="term" value="F:tRNA binding"/>
    <property type="evidence" value="ECO:0007669"/>
    <property type="project" value="UniProtKB-UniRule"/>
</dbReference>
<comment type="subunit">
    <text evidence="2">Homodimer.</text>
</comment>
<dbReference type="Gene3D" id="3.50.80.10">
    <property type="entry name" value="D-tyrosyl-tRNA(Tyr) deacylase"/>
    <property type="match status" value="1"/>
</dbReference>
<comment type="subcellular location">
    <subcellularLocation>
        <location evidence="2">Cytoplasm</location>
    </subcellularLocation>
</comment>
<keyword evidence="2" id="KW-0963">Cytoplasm</keyword>
<dbReference type="InterPro" id="IPR023509">
    <property type="entry name" value="DTD-like_sf"/>
</dbReference>
<dbReference type="PANTHER" id="PTHR10472">
    <property type="entry name" value="D-TYROSYL-TRNA TYR DEACYLASE"/>
    <property type="match status" value="1"/>
</dbReference>
<dbReference type="SUPFAM" id="SSF69500">
    <property type="entry name" value="DTD-like"/>
    <property type="match status" value="1"/>
</dbReference>
<evidence type="ECO:0000256" key="2">
    <source>
        <dbReference type="HAMAP-Rule" id="MF_00518"/>
    </source>
</evidence>
<dbReference type="EMBL" id="ADFR01000001">
    <property type="protein sequence ID" value="EFC06515.1"/>
    <property type="molecule type" value="Genomic_DNA"/>
</dbReference>
<organism evidence="3 4">
    <name type="scientific">Bulleidia extructa W1219</name>
    <dbReference type="NCBI Taxonomy" id="679192"/>
    <lineage>
        <taxon>Bacteria</taxon>
        <taxon>Bacillati</taxon>
        <taxon>Bacillota</taxon>
        <taxon>Erysipelotrichia</taxon>
        <taxon>Erysipelotrichales</taxon>
        <taxon>Erysipelotrichaceae</taxon>
        <taxon>Bulleidia</taxon>
    </lineage>
</organism>
<dbReference type="GO" id="GO:0019478">
    <property type="term" value="P:D-amino acid catabolic process"/>
    <property type="evidence" value="ECO:0007669"/>
    <property type="project" value="UniProtKB-UniRule"/>
</dbReference>
<feature type="short sequence motif" description="Gly-cisPro motif, important for rejection of L-amino acids" evidence="2">
    <location>
        <begin position="137"/>
        <end position="138"/>
    </location>
</feature>
<dbReference type="GO" id="GO:0106026">
    <property type="term" value="F:Gly-tRNA(Ala) deacylase activity"/>
    <property type="evidence" value="ECO:0007669"/>
    <property type="project" value="UniProtKB-UniRule"/>
</dbReference>
<dbReference type="GO" id="GO:0005737">
    <property type="term" value="C:cytoplasm"/>
    <property type="evidence" value="ECO:0007669"/>
    <property type="project" value="UniProtKB-SubCell"/>
</dbReference>
<name>D2MLV6_9FIRM</name>
<dbReference type="OrthoDB" id="9801395at2"/>
<gene>
    <name evidence="2 3" type="primary">dtd</name>
    <name evidence="3" type="ORF">HMPREF9013_1461</name>
</gene>
<comment type="similarity">
    <text evidence="1 2">Belongs to the DTD family.</text>
</comment>
<dbReference type="PANTHER" id="PTHR10472:SF5">
    <property type="entry name" value="D-AMINOACYL-TRNA DEACYLASE 1"/>
    <property type="match status" value="1"/>
</dbReference>
<keyword evidence="2 3" id="KW-0378">Hydrolase</keyword>
<keyword evidence="2" id="KW-0820">tRNA-binding</keyword>
<dbReference type="AlphaFoldDB" id="D2MLV6"/>
<dbReference type="GO" id="GO:0051500">
    <property type="term" value="F:D-tyrosyl-tRNA(Tyr) deacylase activity"/>
    <property type="evidence" value="ECO:0007669"/>
    <property type="project" value="TreeGrafter"/>
</dbReference>
<dbReference type="EC" id="3.1.1.-" evidence="2"/>
<dbReference type="InterPro" id="IPR003732">
    <property type="entry name" value="Daa-tRNA_deacyls_DTD"/>
</dbReference>
<evidence type="ECO:0000256" key="1">
    <source>
        <dbReference type="ARBA" id="ARBA00009673"/>
    </source>
</evidence>
<comment type="catalytic activity">
    <reaction evidence="2">
        <text>a D-aminoacyl-tRNA + H2O = a tRNA + a D-alpha-amino acid + H(+)</text>
        <dbReference type="Rhea" id="RHEA:13953"/>
        <dbReference type="Rhea" id="RHEA-COMP:10123"/>
        <dbReference type="Rhea" id="RHEA-COMP:10124"/>
        <dbReference type="ChEBI" id="CHEBI:15377"/>
        <dbReference type="ChEBI" id="CHEBI:15378"/>
        <dbReference type="ChEBI" id="CHEBI:59871"/>
        <dbReference type="ChEBI" id="CHEBI:78442"/>
        <dbReference type="ChEBI" id="CHEBI:79333"/>
        <dbReference type="EC" id="3.1.1.96"/>
    </reaction>
</comment>
<dbReference type="Proteomes" id="UP000005017">
    <property type="component" value="Unassembled WGS sequence"/>
</dbReference>
<dbReference type="NCBIfam" id="TIGR00256">
    <property type="entry name" value="D-aminoacyl-tRNA deacylase"/>
    <property type="match status" value="1"/>
</dbReference>
<evidence type="ECO:0000313" key="3">
    <source>
        <dbReference type="EMBL" id="EFC06515.1"/>
    </source>
</evidence>
<reference evidence="4" key="1">
    <citation type="submission" date="2009-12" db="EMBL/GenBank/DDBJ databases">
        <title>Sequence of Clostridiales genomosp. BVAB3 str. UPII9-5.</title>
        <authorList>
            <person name="Madupu R."/>
            <person name="Durkin A.S."/>
            <person name="Torralba M."/>
            <person name="Methe B."/>
            <person name="Sutton G.G."/>
            <person name="Strausberg R.L."/>
            <person name="Nelson K.E."/>
        </authorList>
    </citation>
    <scope>NUCLEOTIDE SEQUENCE [LARGE SCALE GENOMIC DNA]</scope>
    <source>
        <strain evidence="4">W1219</strain>
    </source>
</reference>
<dbReference type="GO" id="GO:0043908">
    <property type="term" value="F:Ser(Gly)-tRNA(Ala) hydrolase activity"/>
    <property type="evidence" value="ECO:0007669"/>
    <property type="project" value="UniProtKB-UniRule"/>
</dbReference>
<dbReference type="STRING" id="679192.HMPREF9013_1461"/>
<dbReference type="EC" id="3.1.1.96" evidence="2"/>
<sequence>MRIIIQRVKEASVEIHQSMVGQIKHGYVILVGIHDSDTKAIVERMAKKVSSLRIFDDDDGKMNESILDKQGSVLSISQFTLFADARKGNRPSFTEAGKPEYSKELYLYFNESLRALGIPVEEGEFGAEMQVRLQNDGPVTLYIDSQEMPWGK</sequence>
<dbReference type="RefSeq" id="WP_006626377.1">
    <property type="nucleotide sequence ID" value="NZ_ADFR01000001.1"/>
</dbReference>
<proteinExistence type="inferred from homology"/>
<keyword evidence="4" id="KW-1185">Reference proteome</keyword>
<comment type="catalytic activity">
    <reaction evidence="2">
        <text>glycyl-tRNA(Ala) + H2O = tRNA(Ala) + glycine + H(+)</text>
        <dbReference type="Rhea" id="RHEA:53744"/>
        <dbReference type="Rhea" id="RHEA-COMP:9657"/>
        <dbReference type="Rhea" id="RHEA-COMP:13640"/>
        <dbReference type="ChEBI" id="CHEBI:15377"/>
        <dbReference type="ChEBI" id="CHEBI:15378"/>
        <dbReference type="ChEBI" id="CHEBI:57305"/>
        <dbReference type="ChEBI" id="CHEBI:78442"/>
        <dbReference type="ChEBI" id="CHEBI:78522"/>
    </reaction>
</comment>
<keyword evidence="2" id="KW-0694">RNA-binding</keyword>
<evidence type="ECO:0000313" key="4">
    <source>
        <dbReference type="Proteomes" id="UP000005017"/>
    </source>
</evidence>
<dbReference type="CDD" id="cd00563">
    <property type="entry name" value="Dtyr_deacylase"/>
    <property type="match status" value="1"/>
</dbReference>
<dbReference type="eggNOG" id="COG1490">
    <property type="taxonomic scope" value="Bacteria"/>
</dbReference>
<dbReference type="Pfam" id="PF02580">
    <property type="entry name" value="Tyr_Deacylase"/>
    <property type="match status" value="1"/>
</dbReference>
<dbReference type="FunFam" id="3.50.80.10:FF:000001">
    <property type="entry name" value="D-aminoacyl-tRNA deacylase"/>
    <property type="match status" value="1"/>
</dbReference>
<dbReference type="HAMAP" id="MF_00518">
    <property type="entry name" value="Deacylase_Dtd"/>
    <property type="match status" value="1"/>
</dbReference>